<evidence type="ECO:0000313" key="5">
    <source>
        <dbReference type="Proteomes" id="UP001279660"/>
    </source>
</evidence>
<dbReference type="InterPro" id="IPR029063">
    <property type="entry name" value="SAM-dependent_MTases_sf"/>
</dbReference>
<dbReference type="PANTHER" id="PTHR42998:SF1">
    <property type="entry name" value="TYPE I RESTRICTION ENZYME HINDI METHYLASE SUBUNIT"/>
    <property type="match status" value="1"/>
</dbReference>
<gene>
    <name evidence="4" type="ORF">SIL82_05450</name>
</gene>
<proteinExistence type="inferred from homology"/>
<dbReference type="InterPro" id="IPR052916">
    <property type="entry name" value="Type-I_RE_MTase_Subunit"/>
</dbReference>
<evidence type="ECO:0000256" key="2">
    <source>
        <dbReference type="ARBA" id="ARBA00022747"/>
    </source>
</evidence>
<dbReference type="PRINTS" id="PR00507">
    <property type="entry name" value="N12N6MTFRASE"/>
</dbReference>
<comment type="caution">
    <text evidence="4">The sequence shown here is derived from an EMBL/GenBank/DDBJ whole genome shotgun (WGS) entry which is preliminary data.</text>
</comment>
<feature type="domain" description="DNA methylase adenine-specific" evidence="3">
    <location>
        <begin position="1"/>
        <end position="55"/>
    </location>
</feature>
<dbReference type="Pfam" id="PF02384">
    <property type="entry name" value="N6_Mtase"/>
    <property type="match status" value="2"/>
</dbReference>
<dbReference type="PROSITE" id="PS00092">
    <property type="entry name" value="N6_MTASE"/>
    <property type="match status" value="1"/>
</dbReference>
<comment type="similarity">
    <text evidence="1">Belongs to the N(4)/N(6)-methyltransferase family.</text>
</comment>
<reference evidence="4 5" key="1">
    <citation type="submission" date="2023-11" db="EMBL/GenBank/DDBJ databases">
        <title>MicrobeMod: A computational toolkit for identifying prokaryotic methylation and restriction-modification with nanopore sequencing.</title>
        <authorList>
            <person name="Crits-Christoph A."/>
            <person name="Kang S.C."/>
            <person name="Lee H."/>
            <person name="Ostrov N."/>
        </authorList>
    </citation>
    <scope>NUCLEOTIDE SEQUENCE [LARGE SCALE GENOMIC DNA]</scope>
    <source>
        <strain evidence="4 5">ATCC 14820</strain>
    </source>
</reference>
<dbReference type="Proteomes" id="UP001279660">
    <property type="component" value="Unassembled WGS sequence"/>
</dbReference>
<dbReference type="RefSeq" id="WP_245535546.1">
    <property type="nucleotide sequence ID" value="NZ_JAWXXV010000001.1"/>
</dbReference>
<name>A0ABU4PLN3_9SPHN</name>
<dbReference type="InterPro" id="IPR002052">
    <property type="entry name" value="DNA_methylase_N6_adenine_CS"/>
</dbReference>
<evidence type="ECO:0000313" key="4">
    <source>
        <dbReference type="EMBL" id="MDX5983699.1"/>
    </source>
</evidence>
<evidence type="ECO:0000256" key="1">
    <source>
        <dbReference type="ARBA" id="ARBA00006594"/>
    </source>
</evidence>
<keyword evidence="4" id="KW-0489">Methyltransferase</keyword>
<dbReference type="SUPFAM" id="SSF53335">
    <property type="entry name" value="S-adenosyl-L-methionine-dependent methyltransferases"/>
    <property type="match status" value="1"/>
</dbReference>
<sequence>MGQFFTPRPVVDFMVEMLNPREGQLVCDPAAGSGGFLIRAFEHVRNDIEADLQTQKDARRAEIEAQGFDADAEADAIEAAFMEINKELLPSTDDNKPVDTRLGRLAWGCIFGTDAEPRAARTAKMNMIMHGDGHGGIHHHDGLVDVNGIYPDRFDLIVTNPPFGSTVGRDQRLGDSDETQITTDDDLIKKHRDRYGEVWEENHARLLKAQEGRTPVLDLFEIGRDKANRDTEVIFVERCLNLLKPGGLLNIVLPDGNLNNPSLNWLRRWCEGRAKLLAVVSLPDETFRSSKATVKCSIVTLRRFVAEEEAEWEAAWEAAHAALDATYAAERDAACAAARDTILTGDDAGIAQALAELAALGEEQVGPGWRAGVAPPYPRMATPSRVEPIRWRKEGTDTKKLRAARTVLKDAWTDNATAKAAANEAARGLARKLKTIDADHTAALWTHVRAAFDYPVFLAAPKTVGISSTGDTGENVPNELPQVLEAWRAFHAWVDAGAKAEELPDFQVPLAA</sequence>
<dbReference type="Gene3D" id="3.40.50.150">
    <property type="entry name" value="Vaccinia Virus protein VP39"/>
    <property type="match status" value="1"/>
</dbReference>
<feature type="domain" description="DNA methylase adenine-specific" evidence="3">
    <location>
        <begin position="110"/>
        <end position="169"/>
    </location>
</feature>
<dbReference type="InterPro" id="IPR003356">
    <property type="entry name" value="DNA_methylase_A-5"/>
</dbReference>
<keyword evidence="5" id="KW-1185">Reference proteome</keyword>
<dbReference type="EMBL" id="JAWXXV010000001">
    <property type="protein sequence ID" value="MDX5983699.1"/>
    <property type="molecule type" value="Genomic_DNA"/>
</dbReference>
<keyword evidence="2" id="KW-0680">Restriction system</keyword>
<dbReference type="GO" id="GO:0008168">
    <property type="term" value="F:methyltransferase activity"/>
    <property type="evidence" value="ECO:0007669"/>
    <property type="project" value="UniProtKB-KW"/>
</dbReference>
<accession>A0ABU4PLN3</accession>
<evidence type="ECO:0000259" key="3">
    <source>
        <dbReference type="Pfam" id="PF02384"/>
    </source>
</evidence>
<dbReference type="GO" id="GO:0032259">
    <property type="term" value="P:methylation"/>
    <property type="evidence" value="ECO:0007669"/>
    <property type="project" value="UniProtKB-KW"/>
</dbReference>
<organism evidence="4 5">
    <name type="scientific">Sphingomonas echinoides</name>
    <dbReference type="NCBI Taxonomy" id="59803"/>
    <lineage>
        <taxon>Bacteria</taxon>
        <taxon>Pseudomonadati</taxon>
        <taxon>Pseudomonadota</taxon>
        <taxon>Alphaproteobacteria</taxon>
        <taxon>Sphingomonadales</taxon>
        <taxon>Sphingomonadaceae</taxon>
        <taxon>Sphingomonas</taxon>
    </lineage>
</organism>
<keyword evidence="4" id="KW-0808">Transferase</keyword>
<protein>
    <submittedName>
        <fullName evidence="4">N-6 DNA methylase</fullName>
    </submittedName>
</protein>
<dbReference type="PANTHER" id="PTHR42998">
    <property type="entry name" value="TYPE I RESTRICTION ENZYME HINDVIIP M PROTEIN-RELATED"/>
    <property type="match status" value="1"/>
</dbReference>